<proteinExistence type="predicted"/>
<dbReference type="Proteomes" id="UP000837857">
    <property type="component" value="Chromosome 27"/>
</dbReference>
<reference evidence="1" key="1">
    <citation type="submission" date="2022-03" db="EMBL/GenBank/DDBJ databases">
        <authorList>
            <person name="Martin H S."/>
        </authorList>
    </citation>
    <scope>NUCLEOTIDE SEQUENCE</scope>
</reference>
<organism evidence="1 2">
    <name type="scientific">Iphiclides podalirius</name>
    <name type="common">scarce swallowtail</name>
    <dbReference type="NCBI Taxonomy" id="110791"/>
    <lineage>
        <taxon>Eukaryota</taxon>
        <taxon>Metazoa</taxon>
        <taxon>Ecdysozoa</taxon>
        <taxon>Arthropoda</taxon>
        <taxon>Hexapoda</taxon>
        <taxon>Insecta</taxon>
        <taxon>Pterygota</taxon>
        <taxon>Neoptera</taxon>
        <taxon>Endopterygota</taxon>
        <taxon>Lepidoptera</taxon>
        <taxon>Glossata</taxon>
        <taxon>Ditrysia</taxon>
        <taxon>Papilionoidea</taxon>
        <taxon>Papilionidae</taxon>
        <taxon>Papilioninae</taxon>
        <taxon>Iphiclides</taxon>
    </lineage>
</organism>
<accession>A0ABN8IPT1</accession>
<evidence type="ECO:0000313" key="2">
    <source>
        <dbReference type="Proteomes" id="UP000837857"/>
    </source>
</evidence>
<dbReference type="EMBL" id="OW152839">
    <property type="protein sequence ID" value="CAH2061169.1"/>
    <property type="molecule type" value="Genomic_DNA"/>
</dbReference>
<evidence type="ECO:0000313" key="1">
    <source>
        <dbReference type="EMBL" id="CAH2061169.1"/>
    </source>
</evidence>
<sequence>MGELSRPLQTDSLTTAQFIRRGGVADAIRPEMFVSAIELQVGSYLLGRSSGSHNIDPRRRSCSLARSLVPPASISQSILVAVHGNADT</sequence>
<keyword evidence="2" id="KW-1185">Reference proteome</keyword>
<protein>
    <submittedName>
        <fullName evidence="1">Uncharacterized protein</fullName>
    </submittedName>
</protein>
<name>A0ABN8IPT1_9NEOP</name>
<gene>
    <name evidence="1" type="ORF">IPOD504_LOCUS11331</name>
</gene>
<feature type="non-terminal residue" evidence="1">
    <location>
        <position position="88"/>
    </location>
</feature>